<evidence type="ECO:0000256" key="1">
    <source>
        <dbReference type="ARBA" id="ARBA00022741"/>
    </source>
</evidence>
<sequence>MSETSAANASAMQESDLEAIRKFKAAFDSIKQQLHRVIVGQEAVIEELLIALFARGHCLLEGVPGLAKTLMISTLSRCLNLEFSRIQFTPDLMPADITGTDFIEKNPVTGTFELLFRPGPLFANMILADEINRTPPRTQAALLEAMQERQVSVGRVRHKLANPFFVLATQNPIEQEGTYPLPEAQQDRFMFKVFVKYPSYQEEFEIARRTTGVQTEEITPVLNGEQIIEIQTLVRKVPVTDHVINYALALVRQTRVGEPGVPKFIKDWLSWGAGPRAVQNLILGGKARALLYGRAHVTTDDIKALAYPVLRHRILTNFTAASEGITPDLVIQKLLEETPDKEGALTSDERFKKIFAA</sequence>
<dbReference type="AlphaFoldDB" id="A0A7V9AC74"/>
<comment type="similarity">
    <text evidence="3">Belongs to the MoxR family.</text>
</comment>
<gene>
    <name evidence="6" type="ORF">H0921_11385</name>
</gene>
<dbReference type="SUPFAM" id="SSF52540">
    <property type="entry name" value="P-loop containing nucleoside triphosphate hydrolases"/>
    <property type="match status" value="1"/>
</dbReference>
<dbReference type="PANTHER" id="PTHR42759:SF1">
    <property type="entry name" value="MAGNESIUM-CHELATASE SUBUNIT CHLD"/>
    <property type="match status" value="1"/>
</dbReference>
<comment type="caution">
    <text evidence="6">The sequence shown here is derived from an EMBL/GenBank/DDBJ whole genome shotgun (WGS) entry which is preliminary data.</text>
</comment>
<proteinExistence type="inferred from homology"/>
<dbReference type="PIRSF" id="PIRSF002849">
    <property type="entry name" value="AAA_ATPase_chaperone_MoxR_prd"/>
    <property type="match status" value="1"/>
</dbReference>
<dbReference type="FunFam" id="3.40.50.300:FF:000640">
    <property type="entry name" value="MoxR family ATPase"/>
    <property type="match status" value="1"/>
</dbReference>
<dbReference type="Gene3D" id="1.10.8.80">
    <property type="entry name" value="Magnesium chelatase subunit I, C-Terminal domain"/>
    <property type="match status" value="1"/>
</dbReference>
<dbReference type="InterPro" id="IPR011703">
    <property type="entry name" value="ATPase_AAA-3"/>
</dbReference>
<keyword evidence="7" id="KW-1185">Reference proteome</keyword>
<dbReference type="Pfam" id="PF17863">
    <property type="entry name" value="AAA_lid_2"/>
    <property type="match status" value="1"/>
</dbReference>
<dbReference type="Gene3D" id="3.40.50.300">
    <property type="entry name" value="P-loop containing nucleotide triphosphate hydrolases"/>
    <property type="match status" value="1"/>
</dbReference>
<evidence type="ECO:0000256" key="2">
    <source>
        <dbReference type="ARBA" id="ARBA00022840"/>
    </source>
</evidence>
<feature type="domain" description="ATPase AAA-3" evidence="4">
    <location>
        <begin position="57"/>
        <end position="191"/>
    </location>
</feature>
<dbReference type="RefSeq" id="WP_194538212.1">
    <property type="nucleotide sequence ID" value="NZ_JACEFB010000008.1"/>
</dbReference>
<organism evidence="6 7">
    <name type="scientific">Thermogemmata fonticola</name>
    <dbReference type="NCBI Taxonomy" id="2755323"/>
    <lineage>
        <taxon>Bacteria</taxon>
        <taxon>Pseudomonadati</taxon>
        <taxon>Planctomycetota</taxon>
        <taxon>Planctomycetia</taxon>
        <taxon>Gemmatales</taxon>
        <taxon>Gemmataceae</taxon>
        <taxon>Thermogemmata</taxon>
    </lineage>
</organism>
<name>A0A7V9AC74_9BACT</name>
<dbReference type="EMBL" id="JACEFB010000008">
    <property type="protein sequence ID" value="MBA2226763.1"/>
    <property type="molecule type" value="Genomic_DNA"/>
</dbReference>
<evidence type="ECO:0000259" key="5">
    <source>
        <dbReference type="Pfam" id="PF17863"/>
    </source>
</evidence>
<dbReference type="GO" id="GO:0005524">
    <property type="term" value="F:ATP binding"/>
    <property type="evidence" value="ECO:0007669"/>
    <property type="project" value="UniProtKB-KW"/>
</dbReference>
<dbReference type="InterPro" id="IPR041628">
    <property type="entry name" value="ChlI/MoxR_AAA_lid"/>
</dbReference>
<accession>A0A7V9AC74</accession>
<dbReference type="Proteomes" id="UP000542342">
    <property type="component" value="Unassembled WGS sequence"/>
</dbReference>
<evidence type="ECO:0000259" key="4">
    <source>
        <dbReference type="Pfam" id="PF07726"/>
    </source>
</evidence>
<evidence type="ECO:0000256" key="3">
    <source>
        <dbReference type="ARBA" id="ARBA00061607"/>
    </source>
</evidence>
<dbReference type="Pfam" id="PF07726">
    <property type="entry name" value="AAA_3"/>
    <property type="match status" value="1"/>
</dbReference>
<reference evidence="6 7" key="1">
    <citation type="submission" date="2020-07" db="EMBL/GenBank/DDBJ databases">
        <title>Thermogemmata thermophila gen. nov., sp. nov., a novel moderate thermophilic planctomycete from a Kamchatka hot spring.</title>
        <authorList>
            <person name="Elcheninov A.G."/>
            <person name="Podosokorskaya O.A."/>
            <person name="Kovaleva O.L."/>
            <person name="Novikov A."/>
            <person name="Bonch-Osmolovskaya E.A."/>
            <person name="Toshchakov S.V."/>
            <person name="Kublanov I.V."/>
        </authorList>
    </citation>
    <scope>NUCLEOTIDE SEQUENCE [LARGE SCALE GENOMIC DNA]</scope>
    <source>
        <strain evidence="6 7">2918</strain>
    </source>
</reference>
<evidence type="ECO:0000313" key="7">
    <source>
        <dbReference type="Proteomes" id="UP000542342"/>
    </source>
</evidence>
<feature type="domain" description="ChlI/MoxR AAA lid" evidence="5">
    <location>
        <begin position="269"/>
        <end position="333"/>
    </location>
</feature>
<evidence type="ECO:0000313" key="6">
    <source>
        <dbReference type="EMBL" id="MBA2226763.1"/>
    </source>
</evidence>
<protein>
    <submittedName>
        <fullName evidence="6">MoxR family ATPase</fullName>
    </submittedName>
</protein>
<dbReference type="GO" id="GO:0016887">
    <property type="term" value="F:ATP hydrolysis activity"/>
    <property type="evidence" value="ECO:0007669"/>
    <property type="project" value="InterPro"/>
</dbReference>
<dbReference type="PANTHER" id="PTHR42759">
    <property type="entry name" value="MOXR FAMILY PROTEIN"/>
    <property type="match status" value="1"/>
</dbReference>
<dbReference type="CDD" id="cd00009">
    <property type="entry name" value="AAA"/>
    <property type="match status" value="1"/>
</dbReference>
<dbReference type="InterPro" id="IPR050764">
    <property type="entry name" value="CbbQ/NirQ/NorQ/GpvN"/>
</dbReference>
<dbReference type="InterPro" id="IPR027417">
    <property type="entry name" value="P-loop_NTPase"/>
</dbReference>
<keyword evidence="2" id="KW-0067">ATP-binding</keyword>
<keyword evidence="1" id="KW-0547">Nucleotide-binding</keyword>